<dbReference type="GO" id="GO:0005506">
    <property type="term" value="F:iron ion binding"/>
    <property type="evidence" value="ECO:0007669"/>
    <property type="project" value="InterPro"/>
</dbReference>
<evidence type="ECO:0000256" key="12">
    <source>
        <dbReference type="SAM" id="Phobius"/>
    </source>
</evidence>
<keyword evidence="10" id="KW-0408">Iron</keyword>
<evidence type="ECO:0000256" key="1">
    <source>
        <dbReference type="ARBA" id="ARBA00001971"/>
    </source>
</evidence>
<evidence type="ECO:0000256" key="3">
    <source>
        <dbReference type="ARBA" id="ARBA00010617"/>
    </source>
</evidence>
<evidence type="ECO:0000256" key="8">
    <source>
        <dbReference type="ARBA" id="ARBA00022848"/>
    </source>
</evidence>
<dbReference type="InterPro" id="IPR036396">
    <property type="entry name" value="Cyt_P450_sf"/>
</dbReference>
<evidence type="ECO:0000256" key="6">
    <source>
        <dbReference type="ARBA" id="ARBA00022723"/>
    </source>
</evidence>
<keyword evidence="12" id="KW-0472">Membrane</keyword>
<dbReference type="PANTHER" id="PTHR24289:SF21">
    <property type="entry name" value="CYTOCHROME P450 1A"/>
    <property type="match status" value="1"/>
</dbReference>
<keyword evidence="5" id="KW-0349">Heme</keyword>
<comment type="similarity">
    <text evidence="3">Belongs to the cytochrome P450 family.</text>
</comment>
<evidence type="ECO:0000256" key="4">
    <source>
        <dbReference type="ARBA" id="ARBA00012109"/>
    </source>
</evidence>
<name>A0AAV6TKL8_9ARAC</name>
<dbReference type="GO" id="GO:0020037">
    <property type="term" value="F:heme binding"/>
    <property type="evidence" value="ECO:0007669"/>
    <property type="project" value="InterPro"/>
</dbReference>
<dbReference type="EMBL" id="JAFNEN010002844">
    <property type="protein sequence ID" value="KAG8172297.1"/>
    <property type="molecule type" value="Genomic_DNA"/>
</dbReference>
<dbReference type="GO" id="GO:0042446">
    <property type="term" value="P:hormone biosynthetic process"/>
    <property type="evidence" value="ECO:0007669"/>
    <property type="project" value="TreeGrafter"/>
</dbReference>
<evidence type="ECO:0000256" key="5">
    <source>
        <dbReference type="ARBA" id="ARBA00022617"/>
    </source>
</evidence>
<comment type="caution">
    <text evidence="13">The sequence shown here is derived from an EMBL/GenBank/DDBJ whole genome shotgun (WGS) entry which is preliminary data.</text>
</comment>
<protein>
    <recommendedName>
        <fullName evidence="4">unspecific monooxygenase</fullName>
        <ecNumber evidence="4">1.14.14.1</ecNumber>
    </recommendedName>
</protein>
<comment type="subcellular location">
    <subcellularLocation>
        <location evidence="2">Microsome membrane</location>
    </subcellularLocation>
</comment>
<dbReference type="GO" id="GO:0004508">
    <property type="term" value="F:steroid 17-alpha-monooxygenase activity"/>
    <property type="evidence" value="ECO:0007669"/>
    <property type="project" value="TreeGrafter"/>
</dbReference>
<dbReference type="SUPFAM" id="SSF48264">
    <property type="entry name" value="Cytochrome P450"/>
    <property type="match status" value="1"/>
</dbReference>
<evidence type="ECO:0000256" key="10">
    <source>
        <dbReference type="ARBA" id="ARBA00023004"/>
    </source>
</evidence>
<keyword evidence="12" id="KW-1133">Transmembrane helix</keyword>
<organism evidence="13 14">
    <name type="scientific">Oedothorax gibbosus</name>
    <dbReference type="NCBI Taxonomy" id="931172"/>
    <lineage>
        <taxon>Eukaryota</taxon>
        <taxon>Metazoa</taxon>
        <taxon>Ecdysozoa</taxon>
        <taxon>Arthropoda</taxon>
        <taxon>Chelicerata</taxon>
        <taxon>Arachnida</taxon>
        <taxon>Araneae</taxon>
        <taxon>Araneomorphae</taxon>
        <taxon>Entelegynae</taxon>
        <taxon>Araneoidea</taxon>
        <taxon>Linyphiidae</taxon>
        <taxon>Erigoninae</taxon>
        <taxon>Oedothorax</taxon>
    </lineage>
</organism>
<feature type="transmembrane region" description="Helical" evidence="12">
    <location>
        <begin position="20"/>
        <end position="37"/>
    </location>
</feature>
<evidence type="ECO:0000313" key="13">
    <source>
        <dbReference type="EMBL" id="KAG8172297.1"/>
    </source>
</evidence>
<evidence type="ECO:0000256" key="7">
    <source>
        <dbReference type="ARBA" id="ARBA00022824"/>
    </source>
</evidence>
<keyword evidence="14" id="KW-1185">Reference proteome</keyword>
<dbReference type="InterPro" id="IPR001128">
    <property type="entry name" value="Cyt_P450"/>
</dbReference>
<sequence length="150" mass="17311">MIQTLFCAFTSKAKALESEILVSLVALVVCYLLLNFWKEWKSNLPPGPYGLPLVGYIPFVSDPFWDIYKLGEKYGDVVRFKVGSQTTLLLHGVEVIKEALSRPEFLGRPPKGHRELITKNSAFFQDDMHKWREQRRFVGAVMKKFWGWGD</sequence>
<evidence type="ECO:0000256" key="9">
    <source>
        <dbReference type="ARBA" id="ARBA00023002"/>
    </source>
</evidence>
<dbReference type="Gene3D" id="1.10.630.10">
    <property type="entry name" value="Cytochrome P450"/>
    <property type="match status" value="1"/>
</dbReference>
<keyword evidence="6" id="KW-0479">Metal-binding</keyword>
<dbReference type="PANTHER" id="PTHR24289">
    <property type="entry name" value="STEROID 17-ALPHA-HYDROXYLASE/17,20 LYASE"/>
    <property type="match status" value="1"/>
</dbReference>
<gene>
    <name evidence="13" type="ORF">JTE90_025811</name>
</gene>
<comment type="cofactor">
    <cofactor evidence="1">
        <name>heme</name>
        <dbReference type="ChEBI" id="CHEBI:30413"/>
    </cofactor>
</comment>
<keyword evidence="12" id="KW-0812">Transmembrane</keyword>
<dbReference type="GO" id="GO:0042448">
    <property type="term" value="P:progesterone metabolic process"/>
    <property type="evidence" value="ECO:0007669"/>
    <property type="project" value="TreeGrafter"/>
</dbReference>
<accession>A0AAV6TKL8</accession>
<dbReference type="Pfam" id="PF00067">
    <property type="entry name" value="p450"/>
    <property type="match status" value="1"/>
</dbReference>
<keyword evidence="9" id="KW-0560">Oxidoreductase</keyword>
<reference evidence="13 14" key="1">
    <citation type="journal article" date="2022" name="Nat. Ecol. Evol.">
        <title>A masculinizing supergene underlies an exaggerated male reproductive morph in a spider.</title>
        <authorList>
            <person name="Hendrickx F."/>
            <person name="De Corte Z."/>
            <person name="Sonet G."/>
            <person name="Van Belleghem S.M."/>
            <person name="Kostlbacher S."/>
            <person name="Vangestel C."/>
        </authorList>
    </citation>
    <scope>NUCLEOTIDE SEQUENCE [LARGE SCALE GENOMIC DNA]</scope>
    <source>
        <strain evidence="13">W744_W776</strain>
    </source>
</reference>
<evidence type="ECO:0000313" key="14">
    <source>
        <dbReference type="Proteomes" id="UP000827092"/>
    </source>
</evidence>
<dbReference type="Proteomes" id="UP000827092">
    <property type="component" value="Unassembled WGS sequence"/>
</dbReference>
<proteinExistence type="inferred from homology"/>
<keyword evidence="8" id="KW-0492">Microsome</keyword>
<dbReference type="EC" id="1.14.14.1" evidence="4"/>
<evidence type="ECO:0000256" key="11">
    <source>
        <dbReference type="ARBA" id="ARBA00023033"/>
    </source>
</evidence>
<keyword evidence="11" id="KW-0503">Monooxygenase</keyword>
<dbReference type="AlphaFoldDB" id="A0AAV6TKL8"/>
<keyword evidence="7" id="KW-0256">Endoplasmic reticulum</keyword>
<evidence type="ECO:0000256" key="2">
    <source>
        <dbReference type="ARBA" id="ARBA00004524"/>
    </source>
</evidence>